<keyword evidence="2" id="KW-0012">Acyltransferase</keyword>
<dbReference type="Pfam" id="PF00583">
    <property type="entry name" value="Acetyltransf_1"/>
    <property type="match status" value="1"/>
</dbReference>
<proteinExistence type="predicted"/>
<name>A0ABN6EX32_9BACT</name>
<dbReference type="InterPro" id="IPR016181">
    <property type="entry name" value="Acyl_CoA_acyltransferase"/>
</dbReference>
<dbReference type="RefSeq" id="WP_229592019.1">
    <property type="nucleotide sequence ID" value="NZ_AP024485.1"/>
</dbReference>
<organism evidence="4 5">
    <name type="scientific">Pseudodesulfovibrio sediminis</name>
    <dbReference type="NCBI Taxonomy" id="2810563"/>
    <lineage>
        <taxon>Bacteria</taxon>
        <taxon>Pseudomonadati</taxon>
        <taxon>Thermodesulfobacteriota</taxon>
        <taxon>Desulfovibrionia</taxon>
        <taxon>Desulfovibrionales</taxon>
        <taxon>Desulfovibrionaceae</taxon>
    </lineage>
</organism>
<gene>
    <name evidence="4" type="ORF">PSDVSF_33200</name>
</gene>
<dbReference type="CDD" id="cd04301">
    <property type="entry name" value="NAT_SF"/>
    <property type="match status" value="1"/>
</dbReference>
<dbReference type="PANTHER" id="PTHR43877">
    <property type="entry name" value="AMINOALKYLPHOSPHONATE N-ACETYLTRANSFERASE-RELATED-RELATED"/>
    <property type="match status" value="1"/>
</dbReference>
<accession>A0ABN6EX32</accession>
<keyword evidence="1" id="KW-0808">Transferase</keyword>
<reference evidence="4" key="1">
    <citation type="journal article" date="2022" name="Arch. Microbiol.">
        <title>Pseudodesulfovibrio sediminis sp. nov., a mesophilic and neutrophilic sulfate-reducing bacterium isolated from sediment of a brackish lake.</title>
        <authorList>
            <person name="Takahashi A."/>
            <person name="Kojima H."/>
            <person name="Watanabe M."/>
            <person name="Fukui M."/>
        </authorList>
    </citation>
    <scope>NUCLEOTIDE SEQUENCE</scope>
    <source>
        <strain evidence="4">SF6</strain>
    </source>
</reference>
<evidence type="ECO:0000313" key="5">
    <source>
        <dbReference type="Proteomes" id="UP001053296"/>
    </source>
</evidence>
<dbReference type="EMBL" id="AP024485">
    <property type="protein sequence ID" value="BCS90078.1"/>
    <property type="molecule type" value="Genomic_DNA"/>
</dbReference>
<evidence type="ECO:0000313" key="4">
    <source>
        <dbReference type="EMBL" id="BCS90078.1"/>
    </source>
</evidence>
<evidence type="ECO:0000259" key="3">
    <source>
        <dbReference type="PROSITE" id="PS51186"/>
    </source>
</evidence>
<dbReference type="PANTHER" id="PTHR43877:SF2">
    <property type="entry name" value="AMINOALKYLPHOSPHONATE N-ACETYLTRANSFERASE-RELATED"/>
    <property type="match status" value="1"/>
</dbReference>
<keyword evidence="5" id="KW-1185">Reference proteome</keyword>
<evidence type="ECO:0000256" key="1">
    <source>
        <dbReference type="ARBA" id="ARBA00022679"/>
    </source>
</evidence>
<dbReference type="SUPFAM" id="SSF55729">
    <property type="entry name" value="Acyl-CoA N-acyltransferases (Nat)"/>
    <property type="match status" value="1"/>
</dbReference>
<feature type="domain" description="N-acetyltransferase" evidence="3">
    <location>
        <begin position="1"/>
        <end position="152"/>
    </location>
</feature>
<dbReference type="PROSITE" id="PS51186">
    <property type="entry name" value="GNAT"/>
    <property type="match status" value="1"/>
</dbReference>
<dbReference type="InterPro" id="IPR050832">
    <property type="entry name" value="Bact_Acetyltransf"/>
</dbReference>
<dbReference type="InterPro" id="IPR000182">
    <property type="entry name" value="GNAT_dom"/>
</dbReference>
<dbReference type="Gene3D" id="3.40.630.30">
    <property type="match status" value="1"/>
</dbReference>
<evidence type="ECO:0000256" key="2">
    <source>
        <dbReference type="ARBA" id="ARBA00023315"/>
    </source>
</evidence>
<dbReference type="Proteomes" id="UP001053296">
    <property type="component" value="Chromosome"/>
</dbReference>
<sequence length="152" mass="17256">MGITLITKGKESLDQIQPLWEQLNDLHKAVSIHFSAHFKEYLFGYRKAYLRTKGDLGSLRIFMAMNDTELVGYCVASINPVGDGEIESIFVEEAFRRQQVGDMLMTAALKWLDENDVRSKSVAVVFGNEAAHPFYARYGFLPRTTYLAIPED</sequence>
<protein>
    <submittedName>
        <fullName evidence="4">N-acetyltransferase</fullName>
    </submittedName>
</protein>